<sequence length="79" mass="8904">MVNLKVRYICISLFFISSLIIQVKTYATCGQTPYDNITDFEIVKVRDGDTFVINVKNIPDVFGEEIAVAKAGNRLVFVE</sequence>
<protein>
    <submittedName>
        <fullName evidence="1">Uncharacterized protein</fullName>
    </submittedName>
</protein>
<dbReference type="AlphaFoldDB" id="A0A5C8CTK4"/>
<proteinExistence type="predicted"/>
<dbReference type="RefSeq" id="WP_147528299.1">
    <property type="nucleotide sequence ID" value="NZ_SAXV01000014.1"/>
</dbReference>
<evidence type="ECO:0000313" key="3">
    <source>
        <dbReference type="Proteomes" id="UP000324336"/>
    </source>
</evidence>
<dbReference type="EMBL" id="SAYJ01000011">
    <property type="protein sequence ID" value="TXJ57718.1"/>
    <property type="molecule type" value="Genomic_DNA"/>
</dbReference>
<gene>
    <name evidence="2" type="ORF">EPJ67_03435</name>
    <name evidence="1" type="ORF">EPJ73_02275</name>
</gene>
<comment type="caution">
    <text evidence="1">The sequence shown here is derived from an EMBL/GenBank/DDBJ whole genome shotgun (WGS) entry which is preliminary data.</text>
</comment>
<evidence type="ECO:0000313" key="2">
    <source>
        <dbReference type="EMBL" id="TXJ57718.1"/>
    </source>
</evidence>
<name>A0A5C8CTK4_9SPIR</name>
<accession>A0A5C8CTK4</accession>
<reference evidence="1" key="2">
    <citation type="submission" date="2019-01" db="EMBL/GenBank/DDBJ databases">
        <authorList>
            <person name="Thorell K."/>
        </authorList>
    </citation>
    <scope>NUCLEOTIDE SEQUENCE</scope>
    <source>
        <strain evidence="2">PC2777IV</strain>
        <strain evidence="1">PC4597II</strain>
    </source>
</reference>
<dbReference type="Proteomes" id="UP000324336">
    <property type="component" value="Unassembled WGS sequence"/>
</dbReference>
<organism evidence="1 3">
    <name type="scientific">Brachyspira aalborgi</name>
    <dbReference type="NCBI Taxonomy" id="29522"/>
    <lineage>
        <taxon>Bacteria</taxon>
        <taxon>Pseudomonadati</taxon>
        <taxon>Spirochaetota</taxon>
        <taxon>Spirochaetia</taxon>
        <taxon>Brachyspirales</taxon>
        <taxon>Brachyspiraceae</taxon>
        <taxon>Brachyspira</taxon>
    </lineage>
</organism>
<dbReference type="EMBL" id="SAYA01000003">
    <property type="protein sequence ID" value="TXJ27837.1"/>
    <property type="molecule type" value="Genomic_DNA"/>
</dbReference>
<dbReference type="Proteomes" id="UP000325013">
    <property type="component" value="Unassembled WGS sequence"/>
</dbReference>
<evidence type="ECO:0000313" key="4">
    <source>
        <dbReference type="Proteomes" id="UP000325013"/>
    </source>
</evidence>
<evidence type="ECO:0000313" key="1">
    <source>
        <dbReference type="EMBL" id="TXJ27837.1"/>
    </source>
</evidence>
<reference evidence="3 4" key="1">
    <citation type="journal article" date="1992" name="Lakartidningen">
        <title>[Penicillin V and not amoxicillin is the first choice preparation in acute otitis].</title>
        <authorList>
            <person name="Kamme C."/>
            <person name="Lundgren K."/>
            <person name="Prellner K."/>
        </authorList>
    </citation>
    <scope>NUCLEOTIDE SEQUENCE [LARGE SCALE GENOMIC DNA]</scope>
    <source>
        <strain evidence="2 4">PC2777IV</strain>
        <strain evidence="1 3">PC4597II</strain>
    </source>
</reference>
<dbReference type="OrthoDB" id="309040at2"/>